<dbReference type="Pfam" id="PF13412">
    <property type="entry name" value="HTH_24"/>
    <property type="match status" value="1"/>
</dbReference>
<dbReference type="Gene3D" id="1.10.10.10">
    <property type="entry name" value="Winged helix-like DNA-binding domain superfamily/Winged helix DNA-binding domain"/>
    <property type="match status" value="1"/>
</dbReference>
<dbReference type="Proteomes" id="UP000603865">
    <property type="component" value="Unassembled WGS sequence"/>
</dbReference>
<name>A0A918CGI1_9DEIO</name>
<dbReference type="Gene3D" id="3.30.420.40">
    <property type="match status" value="2"/>
</dbReference>
<dbReference type="SUPFAM" id="SSF53067">
    <property type="entry name" value="Actin-like ATPase domain"/>
    <property type="match status" value="1"/>
</dbReference>
<reference evidence="2" key="1">
    <citation type="journal article" date="2014" name="Int. J. Syst. Evol. Microbiol.">
        <title>Complete genome sequence of Corynebacterium casei LMG S-19264T (=DSM 44701T), isolated from a smear-ripened cheese.</title>
        <authorList>
            <consortium name="US DOE Joint Genome Institute (JGI-PGF)"/>
            <person name="Walter F."/>
            <person name="Albersmeier A."/>
            <person name="Kalinowski J."/>
            <person name="Ruckert C."/>
        </authorList>
    </citation>
    <scope>NUCLEOTIDE SEQUENCE</scope>
    <source>
        <strain evidence="2">JCM 31311</strain>
    </source>
</reference>
<dbReference type="PROSITE" id="PS01125">
    <property type="entry name" value="ROK"/>
    <property type="match status" value="1"/>
</dbReference>
<comment type="caution">
    <text evidence="2">The sequence shown here is derived from an EMBL/GenBank/DDBJ whole genome shotgun (WGS) entry which is preliminary data.</text>
</comment>
<dbReference type="PANTHER" id="PTHR18964:SF149">
    <property type="entry name" value="BIFUNCTIONAL UDP-N-ACETYLGLUCOSAMINE 2-EPIMERASE_N-ACETYLMANNOSAMINE KINASE"/>
    <property type="match status" value="1"/>
</dbReference>
<dbReference type="InterPro" id="IPR049874">
    <property type="entry name" value="ROK_cs"/>
</dbReference>
<dbReference type="SUPFAM" id="SSF46785">
    <property type="entry name" value="Winged helix' DNA-binding domain"/>
    <property type="match status" value="1"/>
</dbReference>
<protein>
    <submittedName>
        <fullName evidence="2">Sugar kinase</fullName>
    </submittedName>
</protein>
<accession>A0A918CGI1</accession>
<gene>
    <name evidence="2" type="ORF">GCM10008957_36000</name>
</gene>
<organism evidence="2 3">
    <name type="scientific">Deinococcus ruber</name>
    <dbReference type="NCBI Taxonomy" id="1848197"/>
    <lineage>
        <taxon>Bacteria</taxon>
        <taxon>Thermotogati</taxon>
        <taxon>Deinococcota</taxon>
        <taxon>Deinococci</taxon>
        <taxon>Deinococcales</taxon>
        <taxon>Deinococcaceae</taxon>
        <taxon>Deinococcus</taxon>
    </lineage>
</organism>
<keyword evidence="2" id="KW-0418">Kinase</keyword>
<evidence type="ECO:0000313" key="3">
    <source>
        <dbReference type="Proteomes" id="UP000603865"/>
    </source>
</evidence>
<dbReference type="InterPro" id="IPR043129">
    <property type="entry name" value="ATPase_NBD"/>
</dbReference>
<dbReference type="GO" id="GO:0016301">
    <property type="term" value="F:kinase activity"/>
    <property type="evidence" value="ECO:0007669"/>
    <property type="project" value="UniProtKB-KW"/>
</dbReference>
<sequence>MRSLRGNDQSVVRALNRNAILNMLLRNGPLSRVQLKDHSGLSGAAITAVVAELIEDGLVEEQAIGASTGGRPPMMLSVNYSARTAVGFKLMERGLDAVLTNLSGEVHAHIHRDLPETSPETVVRTASSMTTELLRQCGVPSDRLAGVGMGLSGVIDVVAGVCTHSSYLQWRNVPIAALLEQAIGVPVVIDNDVNAFAAAERLFGHGRHALHLAVVSVGRGIGSGLVANGRVYRGASGGAGELGHTVTERRGRLCDCGKLGCLEAYASEPALVSRAQELAADLNILTIQMLLDHAADARIAALLTDAGERVGTALANLVNLFNPELIVIGGEGVRLGELYFGSLRRALRENAFDGLANDLPVLLEPWGDDAWARGAASLAISRTFDMEVN</sequence>
<keyword evidence="2" id="KW-0808">Transferase</keyword>
<comment type="similarity">
    <text evidence="1">Belongs to the ROK (NagC/XylR) family.</text>
</comment>
<dbReference type="InterPro" id="IPR000600">
    <property type="entry name" value="ROK"/>
</dbReference>
<dbReference type="InterPro" id="IPR036390">
    <property type="entry name" value="WH_DNA-bd_sf"/>
</dbReference>
<reference evidence="2" key="2">
    <citation type="submission" date="2020-09" db="EMBL/GenBank/DDBJ databases">
        <authorList>
            <person name="Sun Q."/>
            <person name="Ohkuma M."/>
        </authorList>
    </citation>
    <scope>NUCLEOTIDE SEQUENCE</scope>
    <source>
        <strain evidence="2">JCM 31311</strain>
    </source>
</reference>
<keyword evidence="3" id="KW-1185">Reference proteome</keyword>
<dbReference type="Pfam" id="PF00480">
    <property type="entry name" value="ROK"/>
    <property type="match status" value="1"/>
</dbReference>
<dbReference type="RefSeq" id="WP_189091889.1">
    <property type="nucleotide sequence ID" value="NZ_BMQL01000024.1"/>
</dbReference>
<dbReference type="AlphaFoldDB" id="A0A918CGI1"/>
<dbReference type="CDD" id="cd24073">
    <property type="entry name" value="ASKHA_ATPase_ROK_CYANR"/>
    <property type="match status" value="1"/>
</dbReference>
<proteinExistence type="inferred from homology"/>
<dbReference type="InterPro" id="IPR036388">
    <property type="entry name" value="WH-like_DNA-bd_sf"/>
</dbReference>
<dbReference type="EMBL" id="BMQL01000024">
    <property type="protein sequence ID" value="GGR20365.1"/>
    <property type="molecule type" value="Genomic_DNA"/>
</dbReference>
<dbReference type="PANTHER" id="PTHR18964">
    <property type="entry name" value="ROK (REPRESSOR, ORF, KINASE) FAMILY"/>
    <property type="match status" value="1"/>
</dbReference>
<evidence type="ECO:0000256" key="1">
    <source>
        <dbReference type="ARBA" id="ARBA00006479"/>
    </source>
</evidence>
<evidence type="ECO:0000313" key="2">
    <source>
        <dbReference type="EMBL" id="GGR20365.1"/>
    </source>
</evidence>